<dbReference type="AlphaFoldDB" id="A0A4Q2D0F6"/>
<comment type="caution">
    <text evidence="1">The sequence shown here is derived from an EMBL/GenBank/DDBJ whole genome shotgun (WGS) entry which is preliminary data.</text>
</comment>
<dbReference type="Proteomes" id="UP000290288">
    <property type="component" value="Unassembled WGS sequence"/>
</dbReference>
<gene>
    <name evidence="1" type="ORF">EST38_g14250</name>
</gene>
<organism evidence="1 2">
    <name type="scientific">Candolleomyces aberdarensis</name>
    <dbReference type="NCBI Taxonomy" id="2316362"/>
    <lineage>
        <taxon>Eukaryota</taxon>
        <taxon>Fungi</taxon>
        <taxon>Dikarya</taxon>
        <taxon>Basidiomycota</taxon>
        <taxon>Agaricomycotina</taxon>
        <taxon>Agaricomycetes</taxon>
        <taxon>Agaricomycetidae</taxon>
        <taxon>Agaricales</taxon>
        <taxon>Agaricineae</taxon>
        <taxon>Psathyrellaceae</taxon>
        <taxon>Candolleomyces</taxon>
    </lineage>
</organism>
<proteinExistence type="predicted"/>
<name>A0A4Q2D0F6_9AGAR</name>
<keyword evidence="2" id="KW-1185">Reference proteome</keyword>
<accession>A0A4Q2D0F6</accession>
<sequence>MVMAEEICTANADFIENIRRTRKFTQPLHKLIHYISGLLVPPEVDLVSFSNYKSREHGTPTHLKNRIDSYISQALQAVDIYLAEVVLPYGKGVVHLLVKMTKGRDGSLCSSSSVIWVSSTLELPH</sequence>
<evidence type="ECO:0000313" key="1">
    <source>
        <dbReference type="EMBL" id="RXW11605.1"/>
    </source>
</evidence>
<dbReference type="EMBL" id="SDEE01001755">
    <property type="protein sequence ID" value="RXW11605.1"/>
    <property type="molecule type" value="Genomic_DNA"/>
</dbReference>
<reference evidence="1 2" key="1">
    <citation type="submission" date="2019-01" db="EMBL/GenBank/DDBJ databases">
        <title>Draft genome sequence of Psathyrella aberdarensis IHI B618.</title>
        <authorList>
            <person name="Buettner E."/>
            <person name="Kellner H."/>
        </authorList>
    </citation>
    <scope>NUCLEOTIDE SEQUENCE [LARGE SCALE GENOMIC DNA]</scope>
    <source>
        <strain evidence="1 2">IHI B618</strain>
    </source>
</reference>
<protein>
    <submittedName>
        <fullName evidence="1">Uncharacterized protein</fullName>
    </submittedName>
</protein>
<evidence type="ECO:0000313" key="2">
    <source>
        <dbReference type="Proteomes" id="UP000290288"/>
    </source>
</evidence>